<name>A0A250KRQ2_9GAMM</name>
<dbReference type="Gene3D" id="1.20.120.1220">
    <property type="match status" value="1"/>
</dbReference>
<sequence length="293" mass="32388">MALFIQALTENSVLFLTVVGILGLVVGSFLNVVIHRLPIMLEKNWRQECRAFLDLESEPKPSRPFNLLVPGSHCPRCEQPIRAWQNIPVLSYLLLKGRCARCGTPIPFRYPAVEALTAAVSVAVAWHFGFTWQTSAALMLSWSLICLSFIDFDRQLLPDAITLPILWSGLFLSLFNVFTDSSSSILGAIFGYLSLWLVYHLFRFATGKEGMGYGDFKLLAMLGAWLGWSLLPTVVLLSSLVGAIIGTALIVLRGHDRSIPIPFGPYLAIAGWIALMWGHDINAAYMRFAGISG</sequence>
<evidence type="ECO:0000256" key="2">
    <source>
        <dbReference type="ARBA" id="ARBA00005801"/>
    </source>
</evidence>
<feature type="transmembrane region" description="Helical" evidence="19">
    <location>
        <begin position="108"/>
        <end position="126"/>
    </location>
</feature>
<dbReference type="Pfam" id="PF06750">
    <property type="entry name" value="A24_N_bact"/>
    <property type="match status" value="1"/>
</dbReference>
<dbReference type="FunFam" id="1.20.120.1220:FF:000001">
    <property type="entry name" value="Type 4 prepilin-like proteins leader peptide-processing enzyme"/>
    <property type="match status" value="1"/>
</dbReference>
<feature type="transmembrane region" description="Helical" evidence="19">
    <location>
        <begin position="157"/>
        <end position="178"/>
    </location>
</feature>
<evidence type="ECO:0000256" key="15">
    <source>
        <dbReference type="ARBA" id="ARBA00067082"/>
    </source>
</evidence>
<evidence type="ECO:0000256" key="18">
    <source>
        <dbReference type="RuleBase" id="RU003794"/>
    </source>
</evidence>
<dbReference type="InterPro" id="IPR014032">
    <property type="entry name" value="Peptidase_A24A_bac"/>
</dbReference>
<evidence type="ECO:0000256" key="13">
    <source>
        <dbReference type="ARBA" id="ARBA00023268"/>
    </source>
</evidence>
<dbReference type="GO" id="GO:0032259">
    <property type="term" value="P:methylation"/>
    <property type="evidence" value="ECO:0007669"/>
    <property type="project" value="UniProtKB-KW"/>
</dbReference>
<evidence type="ECO:0000256" key="17">
    <source>
        <dbReference type="RuleBase" id="RU003793"/>
    </source>
</evidence>
<keyword evidence="5 18" id="KW-0489">Methyltransferase</keyword>
<dbReference type="OrthoDB" id="9789291at2"/>
<evidence type="ECO:0000256" key="19">
    <source>
        <dbReference type="SAM" id="Phobius"/>
    </source>
</evidence>
<dbReference type="RefSeq" id="WP_119629691.1">
    <property type="nucleotide sequence ID" value="NZ_AP017928.1"/>
</dbReference>
<evidence type="ECO:0000313" key="22">
    <source>
        <dbReference type="EMBL" id="BBA34242.1"/>
    </source>
</evidence>
<keyword evidence="4" id="KW-0997">Cell inner membrane</keyword>
<dbReference type="EC" id="2.1.1.-" evidence="18"/>
<dbReference type="PANTHER" id="PTHR30487:SF0">
    <property type="entry name" value="PREPILIN LEADER PEPTIDASE_N-METHYLTRANSFERASE-RELATED"/>
    <property type="match status" value="1"/>
</dbReference>
<dbReference type="InterPro" id="IPR000045">
    <property type="entry name" value="Prepilin_IV_endopep_pep"/>
</dbReference>
<evidence type="ECO:0000256" key="5">
    <source>
        <dbReference type="ARBA" id="ARBA00022603"/>
    </source>
</evidence>
<keyword evidence="10 18" id="KW-0378">Hydrolase</keyword>
<evidence type="ECO:0000256" key="7">
    <source>
        <dbReference type="ARBA" id="ARBA00022679"/>
    </source>
</evidence>
<keyword evidence="7 18" id="KW-0808">Transferase</keyword>
<keyword evidence="3" id="KW-1003">Cell membrane</keyword>
<evidence type="ECO:0000256" key="14">
    <source>
        <dbReference type="ARBA" id="ARBA00050401"/>
    </source>
</evidence>
<evidence type="ECO:0000256" key="16">
    <source>
        <dbReference type="ARBA" id="ARBA00071870"/>
    </source>
</evidence>
<keyword evidence="6 18" id="KW-0645">Protease</keyword>
<feature type="domain" description="Prepilin peptidase A24 N-terminal" evidence="21">
    <location>
        <begin position="21"/>
        <end position="128"/>
    </location>
</feature>
<dbReference type="GO" id="GO:0008168">
    <property type="term" value="F:methyltransferase activity"/>
    <property type="evidence" value="ECO:0007669"/>
    <property type="project" value="UniProtKB-KW"/>
</dbReference>
<keyword evidence="11 19" id="KW-1133">Transmembrane helix</keyword>
<dbReference type="PANTHER" id="PTHR30487">
    <property type="entry name" value="TYPE 4 PREPILIN-LIKE PROTEINS LEADER PEPTIDE-PROCESSING ENZYME"/>
    <property type="match status" value="1"/>
</dbReference>
<keyword evidence="13 18" id="KW-0511">Multifunctional enzyme</keyword>
<evidence type="ECO:0000259" key="21">
    <source>
        <dbReference type="Pfam" id="PF06750"/>
    </source>
</evidence>
<feature type="transmembrane region" description="Helical" evidence="19">
    <location>
        <begin position="258"/>
        <end position="277"/>
    </location>
</feature>
<evidence type="ECO:0000313" key="23">
    <source>
        <dbReference type="Proteomes" id="UP000266313"/>
    </source>
</evidence>
<dbReference type="GO" id="GO:0005886">
    <property type="term" value="C:plasma membrane"/>
    <property type="evidence" value="ECO:0007669"/>
    <property type="project" value="UniProtKB-SubCell"/>
</dbReference>
<feature type="transmembrane region" description="Helical" evidence="19">
    <location>
        <begin position="12"/>
        <end position="34"/>
    </location>
</feature>
<comment type="subcellular location">
    <subcellularLocation>
        <location evidence="1">Cell inner membrane</location>
        <topology evidence="1">Multi-pass membrane protein</topology>
    </subcellularLocation>
    <subcellularLocation>
        <location evidence="18">Cell membrane</location>
        <topology evidence="18">Multi-pass membrane protein</topology>
    </subcellularLocation>
</comment>
<dbReference type="KEGG" id="mmai:sS8_2290"/>
<keyword evidence="12 19" id="KW-0472">Membrane</keyword>
<dbReference type="AlphaFoldDB" id="A0A250KRQ2"/>
<dbReference type="InterPro" id="IPR050882">
    <property type="entry name" value="Prepilin_peptidase/N-MTase"/>
</dbReference>
<evidence type="ECO:0000256" key="8">
    <source>
        <dbReference type="ARBA" id="ARBA00022691"/>
    </source>
</evidence>
<feature type="transmembrane region" description="Helical" evidence="19">
    <location>
        <begin position="184"/>
        <end position="202"/>
    </location>
</feature>
<keyword evidence="23" id="KW-1185">Reference proteome</keyword>
<dbReference type="GO" id="GO:0004190">
    <property type="term" value="F:aspartic-type endopeptidase activity"/>
    <property type="evidence" value="ECO:0007669"/>
    <property type="project" value="UniProtKB-EC"/>
</dbReference>
<dbReference type="EC" id="3.4.23.43" evidence="15 18"/>
<evidence type="ECO:0000256" key="12">
    <source>
        <dbReference type="ARBA" id="ARBA00023136"/>
    </source>
</evidence>
<evidence type="ECO:0000256" key="1">
    <source>
        <dbReference type="ARBA" id="ARBA00004429"/>
    </source>
</evidence>
<accession>A0A250KRQ2</accession>
<feature type="domain" description="Prepilin type IV endopeptidase peptidase" evidence="20">
    <location>
        <begin position="139"/>
        <end position="246"/>
    </location>
</feature>
<protein>
    <recommendedName>
        <fullName evidence="16 18">Prepilin leader peptidase/N-methyltransferase</fullName>
        <ecNumber evidence="18">2.1.1.-</ecNumber>
        <ecNumber evidence="15 18">3.4.23.43</ecNumber>
    </recommendedName>
</protein>
<dbReference type="InterPro" id="IPR010627">
    <property type="entry name" value="Prepilin_pept_A24_N"/>
</dbReference>
<comment type="function">
    <text evidence="18">Plays an essential role in type IV pili and type II pseudopili formation by proteolytically removing the leader sequence from substrate proteins and subsequently monomethylating the alpha-amino group of the newly exposed N-terminal phenylalanine.</text>
</comment>
<organism evidence="22 23">
    <name type="scientific">Methylocaldum marinum</name>
    <dbReference type="NCBI Taxonomy" id="1432792"/>
    <lineage>
        <taxon>Bacteria</taxon>
        <taxon>Pseudomonadati</taxon>
        <taxon>Pseudomonadota</taxon>
        <taxon>Gammaproteobacteria</taxon>
        <taxon>Methylococcales</taxon>
        <taxon>Methylococcaceae</taxon>
        <taxon>Methylocaldum</taxon>
    </lineage>
</organism>
<dbReference type="PRINTS" id="PR00864">
    <property type="entry name" value="PREPILNPTASE"/>
</dbReference>
<keyword evidence="9 18" id="KW-0812">Transmembrane</keyword>
<evidence type="ECO:0000256" key="6">
    <source>
        <dbReference type="ARBA" id="ARBA00022670"/>
    </source>
</evidence>
<proteinExistence type="inferred from homology"/>
<evidence type="ECO:0000256" key="10">
    <source>
        <dbReference type="ARBA" id="ARBA00022801"/>
    </source>
</evidence>
<comment type="similarity">
    <text evidence="2 17">Belongs to the peptidase A24 family.</text>
</comment>
<evidence type="ECO:0000256" key="3">
    <source>
        <dbReference type="ARBA" id="ARBA00022475"/>
    </source>
</evidence>
<comment type="catalytic activity">
    <reaction evidence="14 18">
        <text>Typically cleaves a -Gly-|-Phe- bond to release an N-terminal, basic peptide of 5-8 residues from type IV prepilin, and then N-methylates the new N-terminal amino group, the methyl donor being S-adenosyl-L-methionine.</text>
        <dbReference type="EC" id="3.4.23.43"/>
    </reaction>
</comment>
<dbReference type="EMBL" id="AP017928">
    <property type="protein sequence ID" value="BBA34242.1"/>
    <property type="molecule type" value="Genomic_DNA"/>
</dbReference>
<dbReference type="Proteomes" id="UP000266313">
    <property type="component" value="Chromosome"/>
</dbReference>
<feature type="transmembrane region" description="Helical" evidence="19">
    <location>
        <begin position="222"/>
        <end position="252"/>
    </location>
</feature>
<evidence type="ECO:0000256" key="4">
    <source>
        <dbReference type="ARBA" id="ARBA00022519"/>
    </source>
</evidence>
<evidence type="ECO:0000256" key="11">
    <source>
        <dbReference type="ARBA" id="ARBA00022989"/>
    </source>
</evidence>
<keyword evidence="8" id="KW-0949">S-adenosyl-L-methionine</keyword>
<reference evidence="22 23" key="1">
    <citation type="submission" date="2016-12" db="EMBL/GenBank/DDBJ databases">
        <title>Genome sequencing of Methylocaldum marinum.</title>
        <authorList>
            <person name="Takeuchi M."/>
            <person name="Kamagata Y."/>
            <person name="Hiraoka S."/>
            <person name="Oshima K."/>
            <person name="Hattori M."/>
            <person name="Iwasaki W."/>
        </authorList>
    </citation>
    <scope>NUCLEOTIDE SEQUENCE [LARGE SCALE GENOMIC DNA]</scope>
    <source>
        <strain evidence="22 23">S8</strain>
    </source>
</reference>
<evidence type="ECO:0000259" key="20">
    <source>
        <dbReference type="Pfam" id="PF01478"/>
    </source>
</evidence>
<dbReference type="Pfam" id="PF01478">
    <property type="entry name" value="Peptidase_A24"/>
    <property type="match status" value="1"/>
</dbReference>
<gene>
    <name evidence="22" type="ORF">sS8_2290</name>
</gene>
<dbReference type="GO" id="GO:0006465">
    <property type="term" value="P:signal peptide processing"/>
    <property type="evidence" value="ECO:0007669"/>
    <property type="project" value="TreeGrafter"/>
</dbReference>
<evidence type="ECO:0000256" key="9">
    <source>
        <dbReference type="ARBA" id="ARBA00022692"/>
    </source>
</evidence>